<keyword evidence="2" id="KW-0963">Cytoplasm</keyword>
<evidence type="ECO:0000256" key="4">
    <source>
        <dbReference type="ARBA" id="ARBA00022884"/>
    </source>
</evidence>
<feature type="repeat" description="Pumilio" evidence="8">
    <location>
        <begin position="394"/>
        <end position="429"/>
    </location>
</feature>
<keyword evidence="4" id="KW-0694">RNA-binding</keyword>
<feature type="compositionally biased region" description="Polar residues" evidence="9">
    <location>
        <begin position="1"/>
        <end position="17"/>
    </location>
</feature>
<accession>A0AA39XB79</accession>
<dbReference type="SMART" id="SM00025">
    <property type="entry name" value="Pumilio"/>
    <property type="match status" value="8"/>
</dbReference>
<evidence type="ECO:0000256" key="2">
    <source>
        <dbReference type="ARBA" id="ARBA00022490"/>
    </source>
</evidence>
<dbReference type="PANTHER" id="PTHR12537:SF12">
    <property type="entry name" value="MATERNAL PROTEIN PUMILIO"/>
    <property type="match status" value="1"/>
</dbReference>
<comment type="similarity">
    <text evidence="6">Belongs to the PUF3 family.</text>
</comment>
<dbReference type="PROSITE" id="PS50302">
    <property type="entry name" value="PUM"/>
    <property type="match status" value="8"/>
</dbReference>
<comment type="caution">
    <text evidence="11">The sequence shown here is derived from an EMBL/GenBank/DDBJ whole genome shotgun (WGS) entry which is preliminary data.</text>
</comment>
<feature type="compositionally biased region" description="Polar residues" evidence="9">
    <location>
        <begin position="102"/>
        <end position="113"/>
    </location>
</feature>
<dbReference type="Proteomes" id="UP001174934">
    <property type="component" value="Unassembled WGS sequence"/>
</dbReference>
<dbReference type="EMBL" id="JAULSR010000002">
    <property type="protein sequence ID" value="KAK0630714.1"/>
    <property type="molecule type" value="Genomic_DNA"/>
</dbReference>
<evidence type="ECO:0000256" key="9">
    <source>
        <dbReference type="SAM" id="MobiDB-lite"/>
    </source>
</evidence>
<feature type="compositionally biased region" description="Low complexity" evidence="9">
    <location>
        <begin position="638"/>
        <end position="657"/>
    </location>
</feature>
<feature type="region of interest" description="Disordered" evidence="9">
    <location>
        <begin position="1"/>
        <end position="200"/>
    </location>
</feature>
<dbReference type="InterPro" id="IPR001313">
    <property type="entry name" value="Pumilio_RNA-bd_rpt"/>
</dbReference>
<feature type="repeat" description="Pumilio" evidence="8">
    <location>
        <begin position="466"/>
        <end position="501"/>
    </location>
</feature>
<evidence type="ECO:0000256" key="7">
    <source>
        <dbReference type="ARBA" id="ARBA00081811"/>
    </source>
</evidence>
<feature type="repeat" description="Pumilio" evidence="8">
    <location>
        <begin position="545"/>
        <end position="580"/>
    </location>
</feature>
<gene>
    <name evidence="11" type="ORF">B0T17DRAFT_487420</name>
</gene>
<reference evidence="11" key="1">
    <citation type="submission" date="2023-06" db="EMBL/GenBank/DDBJ databases">
        <title>Genome-scale phylogeny and comparative genomics of the fungal order Sordariales.</title>
        <authorList>
            <consortium name="Lawrence Berkeley National Laboratory"/>
            <person name="Hensen N."/>
            <person name="Bonometti L."/>
            <person name="Westerberg I."/>
            <person name="Brannstrom I.O."/>
            <person name="Guillou S."/>
            <person name="Cros-Aarteil S."/>
            <person name="Calhoun S."/>
            <person name="Haridas S."/>
            <person name="Kuo A."/>
            <person name="Mondo S."/>
            <person name="Pangilinan J."/>
            <person name="Riley R."/>
            <person name="LaButti K."/>
            <person name="Andreopoulos B."/>
            <person name="Lipzen A."/>
            <person name="Chen C."/>
            <person name="Yanf M."/>
            <person name="Daum C."/>
            <person name="Ng V."/>
            <person name="Clum A."/>
            <person name="Steindorff A."/>
            <person name="Ohm R."/>
            <person name="Martin F."/>
            <person name="Silar P."/>
            <person name="Natvig D."/>
            <person name="Lalanne C."/>
            <person name="Gautier V."/>
            <person name="Ament-velasquez S.L."/>
            <person name="Kruys A."/>
            <person name="Hutchinson M.I."/>
            <person name="Powell A.J."/>
            <person name="Barry K."/>
            <person name="Miller A.N."/>
            <person name="Grigoriev I.V."/>
            <person name="Debuchy R."/>
            <person name="Gladieux P."/>
            <person name="Thoren M.H."/>
            <person name="Johannesson H."/>
        </authorList>
    </citation>
    <scope>NUCLEOTIDE SEQUENCE</scope>
    <source>
        <strain evidence="11">SMH3391-2</strain>
    </source>
</reference>
<evidence type="ECO:0000313" key="11">
    <source>
        <dbReference type="EMBL" id="KAK0630714.1"/>
    </source>
</evidence>
<dbReference type="InterPro" id="IPR016024">
    <property type="entry name" value="ARM-type_fold"/>
</dbReference>
<feature type="compositionally biased region" description="Polar residues" evidence="9">
    <location>
        <begin position="42"/>
        <end position="55"/>
    </location>
</feature>
<evidence type="ECO:0000256" key="1">
    <source>
        <dbReference type="ARBA" id="ARBA00004496"/>
    </source>
</evidence>
<dbReference type="InterPro" id="IPR033712">
    <property type="entry name" value="Pumilio_RNA-bd"/>
</dbReference>
<feature type="repeat" description="Pumilio" evidence="8">
    <location>
        <begin position="286"/>
        <end position="321"/>
    </location>
</feature>
<dbReference type="InterPro" id="IPR011989">
    <property type="entry name" value="ARM-like"/>
</dbReference>
<evidence type="ECO:0000259" key="10">
    <source>
        <dbReference type="PROSITE" id="PS50303"/>
    </source>
</evidence>
<feature type="region of interest" description="Disordered" evidence="9">
    <location>
        <begin position="610"/>
        <end position="657"/>
    </location>
</feature>
<dbReference type="Gene3D" id="1.25.10.10">
    <property type="entry name" value="Leucine-rich Repeat Variant"/>
    <property type="match status" value="1"/>
</dbReference>
<protein>
    <recommendedName>
        <fullName evidence="7">Pumilio homology domain family member 3</fullName>
    </recommendedName>
</protein>
<proteinExistence type="inferred from homology"/>
<comment type="subcellular location">
    <subcellularLocation>
        <location evidence="1">Cytoplasm</location>
    </subcellularLocation>
</comment>
<evidence type="ECO:0000256" key="8">
    <source>
        <dbReference type="PROSITE-ProRule" id="PRU00317"/>
    </source>
</evidence>
<dbReference type="GO" id="GO:0005737">
    <property type="term" value="C:cytoplasm"/>
    <property type="evidence" value="ECO:0007669"/>
    <property type="project" value="UniProtKB-SubCell"/>
</dbReference>
<feature type="compositionally biased region" description="Low complexity" evidence="9">
    <location>
        <begin position="191"/>
        <end position="200"/>
    </location>
</feature>
<dbReference type="InterPro" id="IPR033133">
    <property type="entry name" value="PUM-HD"/>
</dbReference>
<organism evidence="11 12">
    <name type="scientific">Bombardia bombarda</name>
    <dbReference type="NCBI Taxonomy" id="252184"/>
    <lineage>
        <taxon>Eukaryota</taxon>
        <taxon>Fungi</taxon>
        <taxon>Dikarya</taxon>
        <taxon>Ascomycota</taxon>
        <taxon>Pezizomycotina</taxon>
        <taxon>Sordariomycetes</taxon>
        <taxon>Sordariomycetidae</taxon>
        <taxon>Sordariales</taxon>
        <taxon>Lasiosphaeriaceae</taxon>
        <taxon>Bombardia</taxon>
    </lineage>
</organism>
<feature type="repeat" description="Pumilio" evidence="8">
    <location>
        <begin position="430"/>
        <end position="465"/>
    </location>
</feature>
<feature type="compositionally biased region" description="Polar residues" evidence="9">
    <location>
        <begin position="614"/>
        <end position="626"/>
    </location>
</feature>
<evidence type="ECO:0000256" key="5">
    <source>
        <dbReference type="ARBA" id="ARBA00024893"/>
    </source>
</evidence>
<feature type="domain" description="PUM-HD" evidence="10">
    <location>
        <begin position="265"/>
        <end position="606"/>
    </location>
</feature>
<dbReference type="AlphaFoldDB" id="A0AA39XB79"/>
<dbReference type="PROSITE" id="PS50303">
    <property type="entry name" value="PUM_HD"/>
    <property type="match status" value="1"/>
</dbReference>
<keyword evidence="3" id="KW-0677">Repeat</keyword>
<dbReference type="PANTHER" id="PTHR12537">
    <property type="entry name" value="RNA BINDING PROTEIN PUMILIO-RELATED"/>
    <property type="match status" value="1"/>
</dbReference>
<dbReference type="Pfam" id="PF00806">
    <property type="entry name" value="PUF"/>
    <property type="match status" value="8"/>
</dbReference>
<feature type="repeat" description="Pumilio" evidence="8">
    <location>
        <begin position="502"/>
        <end position="537"/>
    </location>
</feature>
<dbReference type="GO" id="GO:0003730">
    <property type="term" value="F:mRNA 3'-UTR binding"/>
    <property type="evidence" value="ECO:0007669"/>
    <property type="project" value="TreeGrafter"/>
</dbReference>
<keyword evidence="12" id="KW-1185">Reference proteome</keyword>
<dbReference type="FunFam" id="1.25.10.10:FF:000004">
    <property type="entry name" value="Pumilio homolog 1 isoform 2"/>
    <property type="match status" value="1"/>
</dbReference>
<evidence type="ECO:0000313" key="12">
    <source>
        <dbReference type="Proteomes" id="UP001174934"/>
    </source>
</evidence>
<evidence type="ECO:0000256" key="3">
    <source>
        <dbReference type="ARBA" id="ARBA00022737"/>
    </source>
</evidence>
<dbReference type="CDD" id="cd07920">
    <property type="entry name" value="Pumilio"/>
    <property type="match status" value="1"/>
</dbReference>
<sequence>MPSANHSETDLHTSGTSYGELPYGELPYGELPYGGQRALHSQRPSMTGPSLSYPNQAKRAYNHGVGQQTDSEELQDVMARKLDLGDAPSGPSNGLSGMPFGNASQPFQFNPVSQPWDGQGHGPVYPTAPGYEKPNSIAGRASPAGSTYRPGLNSPKSYTGTPQPNPDLWSRPTSRGHRVAAADHDRRSSGQQFLQQQQQQQQYYTNYNYPAYQHQQYPAHLYDAYGPNPRQSVPPSTYAMPMNPFLGASGLPMRMSKDKDPANGVRSPLMEDFRMNNKSRRWELREIYGHIVEFSGDQHGSRLIQHKLECANSDEKEQVFAEIRPNILQLTKDVFGNYVIQKFFEHGNQVQKKILAAAMKGNVVNLSLQMYACRVVQKALEHVLADQQAELVKELETDILKLVRDSNGNHVVQKVIELVDRQHIGFIVDCFKGRVSELAGNSFACRVLQRVMENGTQDDRKAIMVELHKCAQHMVMDQYGNYVIQHVIKQGEDEDRLKIIRLITNQAFSFSKHKFASNVVEKCLEFGTPEQRRHIRDQVMGYGEDGTNILEAMIMDQFGNYVIQKLLKTLQGEDYRFFVKEIQPLIVSIKKKSNGRQVQAIAQLIAERSADGTPLSTAPTSPSLGSPSLRVNIGSALPTPNLTTEPNSPSSNPSSTNASAIGEIVEHANVKLNDTVDLTAGPQVHIADA</sequence>
<evidence type="ECO:0000256" key="6">
    <source>
        <dbReference type="ARBA" id="ARBA00060736"/>
    </source>
</evidence>
<feature type="repeat" description="Pumilio" evidence="8">
    <location>
        <begin position="358"/>
        <end position="393"/>
    </location>
</feature>
<name>A0AA39XB79_9PEZI</name>
<comment type="function">
    <text evidence="5">RNA-binding nucleolar protein required for pre-rRNA processing. Involved in production of 18S rRNA and assembly of small ribosomal subunit.</text>
</comment>
<dbReference type="GO" id="GO:0000288">
    <property type="term" value="P:nuclear-transcribed mRNA catabolic process, deadenylation-dependent decay"/>
    <property type="evidence" value="ECO:0007669"/>
    <property type="project" value="TreeGrafter"/>
</dbReference>
<dbReference type="SUPFAM" id="SSF48371">
    <property type="entry name" value="ARM repeat"/>
    <property type="match status" value="1"/>
</dbReference>
<feature type="repeat" description="Pumilio" evidence="8">
    <location>
        <begin position="322"/>
        <end position="357"/>
    </location>
</feature>